<dbReference type="Proteomes" id="UP001164250">
    <property type="component" value="Chromosome 1"/>
</dbReference>
<gene>
    <name evidence="1" type="ORF">Patl1_01710</name>
</gene>
<evidence type="ECO:0000313" key="1">
    <source>
        <dbReference type="EMBL" id="KAJ0112274.1"/>
    </source>
</evidence>
<dbReference type="EMBL" id="CM047897">
    <property type="protein sequence ID" value="KAJ0112274.1"/>
    <property type="molecule type" value="Genomic_DNA"/>
</dbReference>
<comment type="caution">
    <text evidence="1">The sequence shown here is derived from an EMBL/GenBank/DDBJ whole genome shotgun (WGS) entry which is preliminary data.</text>
</comment>
<keyword evidence="2" id="KW-1185">Reference proteome</keyword>
<name>A0ACC1C9T9_9ROSI</name>
<accession>A0ACC1C9T9</accession>
<evidence type="ECO:0000313" key="2">
    <source>
        <dbReference type="Proteomes" id="UP001164250"/>
    </source>
</evidence>
<protein>
    <submittedName>
        <fullName evidence="1">Uncharacterized protein</fullName>
    </submittedName>
</protein>
<proteinExistence type="predicted"/>
<organism evidence="1 2">
    <name type="scientific">Pistacia atlantica</name>
    <dbReference type="NCBI Taxonomy" id="434234"/>
    <lineage>
        <taxon>Eukaryota</taxon>
        <taxon>Viridiplantae</taxon>
        <taxon>Streptophyta</taxon>
        <taxon>Embryophyta</taxon>
        <taxon>Tracheophyta</taxon>
        <taxon>Spermatophyta</taxon>
        <taxon>Magnoliopsida</taxon>
        <taxon>eudicotyledons</taxon>
        <taxon>Gunneridae</taxon>
        <taxon>Pentapetalae</taxon>
        <taxon>rosids</taxon>
        <taxon>malvids</taxon>
        <taxon>Sapindales</taxon>
        <taxon>Anacardiaceae</taxon>
        <taxon>Pistacia</taxon>
    </lineage>
</organism>
<sequence>MVFAISDALGLILSSTSLLIFLSIQTARYAEEDFLESLPKRLITGLASLFLAIANMMIAFAAAFAVALRETSIWVAIAVPFVASLPVTIYAFLQIPLFVQMYHSTYGSGIFQPRKKYHFLRRYVI</sequence>
<reference evidence="2" key="1">
    <citation type="journal article" date="2023" name="G3 (Bethesda)">
        <title>Genome assembly and association tests identify interacting loci associated with vigor, precocity, and sex in interspecific pistachio rootstocks.</title>
        <authorList>
            <person name="Palmer W."/>
            <person name="Jacygrad E."/>
            <person name="Sagayaradj S."/>
            <person name="Cavanaugh K."/>
            <person name="Han R."/>
            <person name="Bertier L."/>
            <person name="Beede B."/>
            <person name="Kafkas S."/>
            <person name="Golino D."/>
            <person name="Preece J."/>
            <person name="Michelmore R."/>
        </authorList>
    </citation>
    <scope>NUCLEOTIDE SEQUENCE [LARGE SCALE GENOMIC DNA]</scope>
</reference>